<accession>A0A512N7E8</accession>
<dbReference type="SUPFAM" id="SSF109604">
    <property type="entry name" value="HD-domain/PDEase-like"/>
    <property type="match status" value="1"/>
</dbReference>
<keyword evidence="3" id="KW-1185">Reference proteome</keyword>
<gene>
    <name evidence="2" type="ORF">RSO01_20710</name>
</gene>
<dbReference type="GO" id="GO:0016793">
    <property type="term" value="F:triphosphoric monoester hydrolase activity"/>
    <property type="evidence" value="ECO:0007669"/>
    <property type="project" value="InterPro"/>
</dbReference>
<dbReference type="Gene3D" id="1.10.3210.10">
    <property type="entry name" value="Hypothetical protein af1432"/>
    <property type="match status" value="1"/>
</dbReference>
<dbReference type="InterPro" id="IPR027432">
    <property type="entry name" value="dGTP_triphosphohydrolase_C"/>
</dbReference>
<dbReference type="InterPro" id="IPR023293">
    <property type="entry name" value="dGTP_triP_hydro_central_sf"/>
</dbReference>
<dbReference type="Gene3D" id="1.10.3410.10">
    <property type="entry name" value="putative deoxyguanosinetriphosphate triphosphohydrolase like domain"/>
    <property type="match status" value="1"/>
</dbReference>
<reference evidence="2 3" key="1">
    <citation type="submission" date="2019-07" db="EMBL/GenBank/DDBJ databases">
        <title>Whole genome shotgun sequence of Reyranella soli NBRC 108950.</title>
        <authorList>
            <person name="Hosoyama A."/>
            <person name="Uohara A."/>
            <person name="Ohji S."/>
            <person name="Ichikawa N."/>
        </authorList>
    </citation>
    <scope>NUCLEOTIDE SEQUENCE [LARGE SCALE GENOMIC DNA]</scope>
    <source>
        <strain evidence="2 3">NBRC 108950</strain>
    </source>
</reference>
<name>A0A512N7E8_9HYPH</name>
<dbReference type="InterPro" id="IPR006261">
    <property type="entry name" value="dGTPase"/>
</dbReference>
<protein>
    <submittedName>
        <fullName evidence="2">Deoxyguanosinetriphosphate triphosphohydrolase</fullName>
    </submittedName>
</protein>
<dbReference type="AlphaFoldDB" id="A0A512N7E8"/>
<comment type="caution">
    <text evidence="2">The sequence shown here is derived from an EMBL/GenBank/DDBJ whole genome shotgun (WGS) entry which is preliminary data.</text>
</comment>
<dbReference type="Gene3D" id="1.10.3550.10">
    <property type="entry name" value="eoxyguanosinetriphosphate triphosphohydrolase domain-like"/>
    <property type="match status" value="1"/>
</dbReference>
<dbReference type="EMBL" id="BKAJ01000032">
    <property type="protein sequence ID" value="GEP54905.1"/>
    <property type="molecule type" value="Genomic_DNA"/>
</dbReference>
<dbReference type="Proteomes" id="UP000321058">
    <property type="component" value="Unassembled WGS sequence"/>
</dbReference>
<proteinExistence type="predicted"/>
<sequence length="405" mass="44707">MARSLGTRILRTNRSCFGDDPTVQESVPVILATVGLAHDLGNPPFGHQGEAAIGKWFARCTPLFDAPGEVVPAAEFTPVASDQRGDFLKFEGNAQTLRLLVRLQNTSGPSGLNLTAGTLAALMKYTVPSHRTAKGNAATKKFGYFASEGDVVDWIREKTGLAAGQRHPLTWLMEASDDAAYSILDVEDAIKKDLVSPEDLRAFIRSKFYETTEGGGLVNQLEQDFKKADETIADLTRIKEIKASYLRTRLVERVLTGAAEEFLKDREAIFSYQRTAPLLECRSFASEVTAALKEFARTHAYNSPDVLRVELQGARVISGLMDLMWDAIASREVFAKLNSRRTSPQAAFVYSKISDSYRWHFEQASGASGLPIRYREMQLLTDMISGMTDRFAVELHAELTSATHG</sequence>
<evidence type="ECO:0000313" key="3">
    <source>
        <dbReference type="Proteomes" id="UP000321058"/>
    </source>
</evidence>
<evidence type="ECO:0000313" key="2">
    <source>
        <dbReference type="EMBL" id="GEP54905.1"/>
    </source>
</evidence>
<organism evidence="2 3">
    <name type="scientific">Reyranella soli</name>
    <dbReference type="NCBI Taxonomy" id="1230389"/>
    <lineage>
        <taxon>Bacteria</taxon>
        <taxon>Pseudomonadati</taxon>
        <taxon>Pseudomonadota</taxon>
        <taxon>Alphaproteobacteria</taxon>
        <taxon>Hyphomicrobiales</taxon>
        <taxon>Reyranellaceae</taxon>
        <taxon>Reyranella</taxon>
    </lineage>
</organism>
<keyword evidence="1 2" id="KW-0378">Hydrolase</keyword>
<evidence type="ECO:0000256" key="1">
    <source>
        <dbReference type="ARBA" id="ARBA00022801"/>
    </source>
</evidence>
<dbReference type="NCBIfam" id="TIGR01353">
    <property type="entry name" value="dGTP_triPase"/>
    <property type="match status" value="1"/>
</dbReference>